<name>A0A6B2LJC4_9EUKA</name>
<proteinExistence type="predicted"/>
<accession>A0A6B2LJC4</accession>
<dbReference type="EMBL" id="GIBP01007829">
    <property type="protein sequence ID" value="NDV36798.1"/>
    <property type="molecule type" value="Transcribed_RNA"/>
</dbReference>
<feature type="transmembrane region" description="Helical" evidence="1">
    <location>
        <begin position="86"/>
        <end position="114"/>
    </location>
</feature>
<sequence length="141" mass="16128">MYDSGISHLNALGEYDILLLVNTLKLPQQDPPIRNPHPHVLTQERLHLRYILGLISLHHILLQLLHRIRLHPLVRMPMVMAAPGPMLMPVVVAVVVCVVVVVVVVAMFAVLVGLRLLLRLWLFLLLLLFLWLRLPLVPLFF</sequence>
<protein>
    <submittedName>
        <fullName evidence="2">Uncharacterized protein</fullName>
    </submittedName>
</protein>
<feature type="transmembrane region" description="Helical" evidence="1">
    <location>
        <begin position="120"/>
        <end position="140"/>
    </location>
</feature>
<keyword evidence="1" id="KW-0812">Transmembrane</keyword>
<dbReference type="AlphaFoldDB" id="A0A6B2LJC4"/>
<reference evidence="2" key="1">
    <citation type="journal article" date="2020" name="J. Eukaryot. Microbiol.">
        <title>De novo Sequencing, Assembly and Annotation of the Transcriptome for the Free-Living Testate Amoeba Arcella intermedia.</title>
        <authorList>
            <person name="Ribeiro G.M."/>
            <person name="Porfirio-Sousa A.L."/>
            <person name="Maurer-Alcala X.X."/>
            <person name="Katz L.A."/>
            <person name="Lahr D.J.G."/>
        </authorList>
    </citation>
    <scope>NUCLEOTIDE SEQUENCE</scope>
</reference>
<organism evidence="2">
    <name type="scientific">Arcella intermedia</name>
    <dbReference type="NCBI Taxonomy" id="1963864"/>
    <lineage>
        <taxon>Eukaryota</taxon>
        <taxon>Amoebozoa</taxon>
        <taxon>Tubulinea</taxon>
        <taxon>Elardia</taxon>
        <taxon>Arcellinida</taxon>
        <taxon>Sphaerothecina</taxon>
        <taxon>Arcellidae</taxon>
        <taxon>Arcella</taxon>
    </lineage>
</organism>
<evidence type="ECO:0000313" key="2">
    <source>
        <dbReference type="EMBL" id="NDV36798.1"/>
    </source>
</evidence>
<keyword evidence="1" id="KW-0472">Membrane</keyword>
<evidence type="ECO:0000256" key="1">
    <source>
        <dbReference type="SAM" id="Phobius"/>
    </source>
</evidence>
<keyword evidence="1" id="KW-1133">Transmembrane helix</keyword>
<feature type="transmembrane region" description="Helical" evidence="1">
    <location>
        <begin position="47"/>
        <end position="65"/>
    </location>
</feature>